<evidence type="ECO:0000313" key="2">
    <source>
        <dbReference type="Proteomes" id="UP000000845"/>
    </source>
</evidence>
<dbReference type="AlphaFoldDB" id="D1AHJ9"/>
<reference evidence="2" key="1">
    <citation type="submission" date="2009-09" db="EMBL/GenBank/DDBJ databases">
        <title>The complete chromosome of Sebaldella termitidis ATCC 33386.</title>
        <authorList>
            <consortium name="US DOE Joint Genome Institute (JGI-PGF)"/>
            <person name="Lucas S."/>
            <person name="Copeland A."/>
            <person name="Lapidus A."/>
            <person name="Glavina del Rio T."/>
            <person name="Dalin E."/>
            <person name="Tice H."/>
            <person name="Bruce D."/>
            <person name="Goodwin L."/>
            <person name="Pitluck S."/>
            <person name="Kyrpides N."/>
            <person name="Mavromatis K."/>
            <person name="Ivanova N."/>
            <person name="Mikhailova N."/>
            <person name="Sims D."/>
            <person name="Meincke L."/>
            <person name="Brettin T."/>
            <person name="Detter J.C."/>
            <person name="Han C."/>
            <person name="Larimer F."/>
            <person name="Land M."/>
            <person name="Hauser L."/>
            <person name="Markowitz V."/>
            <person name="Cheng J.F."/>
            <person name="Hugenholtz P."/>
            <person name="Woyke T."/>
            <person name="Wu D."/>
            <person name="Eisen J.A."/>
        </authorList>
    </citation>
    <scope>NUCLEOTIDE SEQUENCE [LARGE SCALE GENOMIC DNA]</scope>
    <source>
        <strain evidence="2">ATCC 33386 / NCTC 11300</strain>
    </source>
</reference>
<name>D1AHJ9_SEBTE</name>
<dbReference type="KEGG" id="str:Sterm_1368"/>
<dbReference type="HOGENOM" id="CLU_1249901_0_0_0"/>
<evidence type="ECO:0000313" key="1">
    <source>
        <dbReference type="EMBL" id="ACZ08233.1"/>
    </source>
</evidence>
<proteinExistence type="predicted"/>
<dbReference type="Proteomes" id="UP000000845">
    <property type="component" value="Chromosome"/>
</dbReference>
<dbReference type="RefSeq" id="WP_012860829.1">
    <property type="nucleotide sequence ID" value="NC_013517.1"/>
</dbReference>
<reference evidence="1 2" key="2">
    <citation type="journal article" date="2010" name="Stand. Genomic Sci.">
        <title>Complete genome sequence of Sebaldella termitidis type strain (NCTC 11300).</title>
        <authorList>
            <person name="Harmon-Smith M."/>
            <person name="Celia L."/>
            <person name="Chertkov O."/>
            <person name="Lapidus A."/>
            <person name="Copeland A."/>
            <person name="Glavina Del Rio T."/>
            <person name="Nolan M."/>
            <person name="Lucas S."/>
            <person name="Tice H."/>
            <person name="Cheng J.F."/>
            <person name="Han C."/>
            <person name="Detter J.C."/>
            <person name="Bruce D."/>
            <person name="Goodwin L."/>
            <person name="Pitluck S."/>
            <person name="Pati A."/>
            <person name="Liolios K."/>
            <person name="Ivanova N."/>
            <person name="Mavromatis K."/>
            <person name="Mikhailova N."/>
            <person name="Chen A."/>
            <person name="Palaniappan K."/>
            <person name="Land M."/>
            <person name="Hauser L."/>
            <person name="Chang Y.J."/>
            <person name="Jeffries C.D."/>
            <person name="Brettin T."/>
            <person name="Goker M."/>
            <person name="Beck B."/>
            <person name="Bristow J."/>
            <person name="Eisen J.A."/>
            <person name="Markowitz V."/>
            <person name="Hugenholtz P."/>
            <person name="Kyrpides N.C."/>
            <person name="Klenk H.P."/>
            <person name="Chen F."/>
        </authorList>
    </citation>
    <scope>NUCLEOTIDE SEQUENCE [LARGE SCALE GENOMIC DNA]</scope>
    <source>
        <strain evidence="2">ATCC 33386 / NCTC 11300</strain>
    </source>
</reference>
<dbReference type="EMBL" id="CP001739">
    <property type="protein sequence ID" value="ACZ08233.1"/>
    <property type="molecule type" value="Genomic_DNA"/>
</dbReference>
<keyword evidence="2" id="KW-1185">Reference proteome</keyword>
<dbReference type="STRING" id="526218.Sterm_1368"/>
<gene>
    <name evidence="1" type="ordered locus">Sterm_1368</name>
</gene>
<protein>
    <submittedName>
        <fullName evidence="1">Uncharacterized protein</fullName>
    </submittedName>
</protein>
<organism evidence="1 2">
    <name type="scientific">Sebaldella termitidis (strain ATCC 33386 / NCTC 11300)</name>
    <dbReference type="NCBI Taxonomy" id="526218"/>
    <lineage>
        <taxon>Bacteria</taxon>
        <taxon>Fusobacteriati</taxon>
        <taxon>Fusobacteriota</taxon>
        <taxon>Fusobacteriia</taxon>
        <taxon>Fusobacteriales</taxon>
        <taxon>Leptotrichiaceae</taxon>
        <taxon>Sebaldella</taxon>
    </lineage>
</organism>
<accession>D1AHJ9</accession>
<sequence length="221" mass="25252">MNKKLLEFKHEEITLTEAANRYGDQVKGIWTFDTWAKGLEDEIKGITFYVYKDHIIIDYIDLNPEGSRVEGYVFEKGITVEGSIYNEADDFGIAFISLGDVYAKNIYLGGGDFYVDGNVEVEEIAGGRYDHSNMRVERSLKCKVLLIDDYNISIGGKFEGMYPIQQYGYLEVMGREYPMDNLDLKDLLKEEVVIIEDGESVLLDHRVISLLEEGKSILKEK</sequence>